<dbReference type="Pfam" id="PF09836">
    <property type="entry name" value="DUF2063"/>
    <property type="match status" value="1"/>
</dbReference>
<name>A0A939EIT0_9HYPH</name>
<evidence type="ECO:0000259" key="1">
    <source>
        <dbReference type="Pfam" id="PF09836"/>
    </source>
</evidence>
<dbReference type="EMBL" id="JAEKJZ010000004">
    <property type="protein sequence ID" value="MBN9672399.1"/>
    <property type="molecule type" value="Genomic_DNA"/>
</dbReference>
<dbReference type="GO" id="GO:0003677">
    <property type="term" value="F:DNA binding"/>
    <property type="evidence" value="ECO:0007669"/>
    <property type="project" value="UniProtKB-KW"/>
</dbReference>
<keyword evidence="2" id="KW-0238">DNA-binding</keyword>
<protein>
    <submittedName>
        <fullName evidence="2">DNA-binding domain-containing protein</fullName>
    </submittedName>
</protein>
<dbReference type="InterPro" id="IPR044922">
    <property type="entry name" value="DUF2063_N_sf"/>
</dbReference>
<dbReference type="AlphaFoldDB" id="A0A939EIT0"/>
<sequence length="262" mass="28081">MSMTVFPSKTGAKDFAGALLDSAAATPDGIVGPDGKAAPKRFNVYRNNVVVSLCEALGQIYPAVKTLLGDEYFNAVARAFVTRHPPQSPVLIWYGGAFAAFIEEFPPLEAYPYLVDVARAEWSWLQAYHAADAAPMDPALLGALDPEKVGEARLEKHPAALLVRSDWPVLDLLRANRFFPEDAVAVDLSLSQSVLITRPDLDVEIRLPYPGGAVFIEALFEGFALAEAAGKAQSQCAEFSLSDCLSDCLSSGAFTGLTAGRE</sequence>
<evidence type="ECO:0000313" key="2">
    <source>
        <dbReference type="EMBL" id="MBN9672399.1"/>
    </source>
</evidence>
<evidence type="ECO:0000313" key="3">
    <source>
        <dbReference type="Proteomes" id="UP000664096"/>
    </source>
</evidence>
<accession>A0A939EIT0</accession>
<comment type="caution">
    <text evidence="2">The sequence shown here is derived from an EMBL/GenBank/DDBJ whole genome shotgun (WGS) entry which is preliminary data.</text>
</comment>
<dbReference type="Gene3D" id="1.10.150.690">
    <property type="entry name" value="DUF2063"/>
    <property type="match status" value="1"/>
</dbReference>
<gene>
    <name evidence="2" type="ORF">JF539_18740</name>
</gene>
<feature type="domain" description="Putative DNA-binding" evidence="1">
    <location>
        <begin position="13"/>
        <end position="102"/>
    </location>
</feature>
<reference evidence="2" key="1">
    <citation type="submission" date="2020-12" db="EMBL/GenBank/DDBJ databases">
        <title>Oil enriched cultivation method for isolating marine PHA-producing bacteria.</title>
        <authorList>
            <person name="Zheng W."/>
            <person name="Yu S."/>
            <person name="Huang Y."/>
        </authorList>
    </citation>
    <scope>NUCLEOTIDE SEQUENCE</scope>
    <source>
        <strain evidence="2">SY-2-12</strain>
    </source>
</reference>
<proteinExistence type="predicted"/>
<dbReference type="Proteomes" id="UP000664096">
    <property type="component" value="Unassembled WGS sequence"/>
</dbReference>
<dbReference type="InterPro" id="IPR018640">
    <property type="entry name" value="DUF2063"/>
</dbReference>
<organism evidence="2 3">
    <name type="scientific">Roseibium aggregatum</name>
    <dbReference type="NCBI Taxonomy" id="187304"/>
    <lineage>
        <taxon>Bacteria</taxon>
        <taxon>Pseudomonadati</taxon>
        <taxon>Pseudomonadota</taxon>
        <taxon>Alphaproteobacteria</taxon>
        <taxon>Hyphomicrobiales</taxon>
        <taxon>Stappiaceae</taxon>
        <taxon>Roseibium</taxon>
    </lineage>
</organism>